<dbReference type="EMBL" id="FPBA01000005">
    <property type="protein sequence ID" value="SFT61918.1"/>
    <property type="molecule type" value="Genomic_DNA"/>
</dbReference>
<organism evidence="2 3">
    <name type="scientific">Geodermatophilus amargosae</name>
    <dbReference type="NCBI Taxonomy" id="1296565"/>
    <lineage>
        <taxon>Bacteria</taxon>
        <taxon>Bacillati</taxon>
        <taxon>Actinomycetota</taxon>
        <taxon>Actinomycetes</taxon>
        <taxon>Geodermatophilales</taxon>
        <taxon>Geodermatophilaceae</taxon>
        <taxon>Geodermatophilus</taxon>
    </lineage>
</organism>
<name>A0A1I6ZGT5_9ACTN</name>
<proteinExistence type="predicted"/>
<feature type="region of interest" description="Disordered" evidence="1">
    <location>
        <begin position="1"/>
        <end position="50"/>
    </location>
</feature>
<dbReference type="Proteomes" id="UP000199546">
    <property type="component" value="Unassembled WGS sequence"/>
</dbReference>
<dbReference type="AlphaFoldDB" id="A0A1I6ZGT5"/>
<evidence type="ECO:0000313" key="3">
    <source>
        <dbReference type="Proteomes" id="UP000199546"/>
    </source>
</evidence>
<gene>
    <name evidence="2" type="ORF">SAMN05660657_01935</name>
</gene>
<dbReference type="STRING" id="1296565.SAMN05660657_01935"/>
<protein>
    <submittedName>
        <fullName evidence="2">Uncharacterized protein</fullName>
    </submittedName>
</protein>
<keyword evidence="3" id="KW-1185">Reference proteome</keyword>
<evidence type="ECO:0000256" key="1">
    <source>
        <dbReference type="SAM" id="MobiDB-lite"/>
    </source>
</evidence>
<accession>A0A1I6ZGT5</accession>
<dbReference type="RefSeq" id="WP_163476889.1">
    <property type="nucleotide sequence ID" value="NZ_FPBA01000005.1"/>
</dbReference>
<reference evidence="3" key="1">
    <citation type="submission" date="2016-10" db="EMBL/GenBank/DDBJ databases">
        <authorList>
            <person name="Varghese N."/>
            <person name="Submissions S."/>
        </authorList>
    </citation>
    <scope>NUCLEOTIDE SEQUENCE [LARGE SCALE GENOMIC DNA]</scope>
    <source>
        <strain evidence="3">DSM 46136</strain>
    </source>
</reference>
<evidence type="ECO:0000313" key="2">
    <source>
        <dbReference type="EMBL" id="SFT61918.1"/>
    </source>
</evidence>
<feature type="compositionally biased region" description="Basic and acidic residues" evidence="1">
    <location>
        <begin position="24"/>
        <end position="36"/>
    </location>
</feature>
<feature type="compositionally biased region" description="Basic and acidic residues" evidence="1">
    <location>
        <begin position="1"/>
        <end position="16"/>
    </location>
</feature>
<sequence length="50" mass="5269">MTEPERPPRSPERAEGDPPGEESDAGRTPRSEDPAEGRPTGDGPADTPDV</sequence>